<evidence type="ECO:0000259" key="3">
    <source>
        <dbReference type="Pfam" id="PF11887"/>
    </source>
</evidence>
<reference evidence="4 5" key="1">
    <citation type="journal article" date="2014" name="Appl. Environ. Microbiol.">
        <title>Insights into the Microbial Degradation of Rubber and Gutta-Percha by Analysis of the Complete Genome of Nocardia nova SH22a.</title>
        <authorList>
            <person name="Luo Q."/>
            <person name="Hiessl S."/>
            <person name="Poehlein A."/>
            <person name="Daniel R."/>
            <person name="Steinbuchel A."/>
        </authorList>
    </citation>
    <scope>NUCLEOTIDE SEQUENCE [LARGE SCALE GENOMIC DNA]</scope>
    <source>
        <strain evidence="4">SH22a</strain>
    </source>
</reference>
<feature type="domain" description="Mammalian cell entry C-terminal" evidence="3">
    <location>
        <begin position="129"/>
        <end position="347"/>
    </location>
</feature>
<sequence length="478" mass="49368">MILDPSGRGATARQLTLSGIAMLLVLATLMYLLVLRYTGHFTEKVPVDAILTSTGDGLPSHADVKFRGMVVGSVDSVEVVAKGARQRAELGLKPGVAETIPASVTARVIPSNLFGVTAVELVDNGPDHAKLHSGATIQEDTGAATIQLQTTLNVLRNVLTNIQPEKLGRVLATLSAALEPSARVPGSTIERLDTWLTQVHDIPQIGDLLGNLGRAASALSASAPELVGVLSDSVTTARTLTERRSNLVALLTNAGGAVDSVNGLFARNPDSGKFLVAGLDDLFGGLARDPDAIPFTAANLNTALQRLTTTFHWGPKHQMVWAMDASLTPFQQYTAADCPHYGDQYGPRCGGSSVPDQAPPQVYPQQQLPRWLDAAGPRPAPAAVPAAPANQPLFPGLPALPGFPAVPGIPGLPQIPGITAPAADRGGAAVHPAALRGPAAVAAVVGGVPNMAQLLLLEPILAGGYLTVSDLPEGGVAQ</sequence>
<keyword evidence="1" id="KW-0472">Membrane</keyword>
<dbReference type="PANTHER" id="PTHR33371:SF19">
    <property type="entry name" value="MCE-FAMILY PROTEIN MCE4A"/>
    <property type="match status" value="1"/>
</dbReference>
<dbReference type="GO" id="GO:0005576">
    <property type="term" value="C:extracellular region"/>
    <property type="evidence" value="ECO:0007669"/>
    <property type="project" value="TreeGrafter"/>
</dbReference>
<evidence type="ECO:0000259" key="2">
    <source>
        <dbReference type="Pfam" id="PF02470"/>
    </source>
</evidence>
<dbReference type="eggNOG" id="COG1463">
    <property type="taxonomic scope" value="Bacteria"/>
</dbReference>
<dbReference type="EMBL" id="CP006850">
    <property type="protein sequence ID" value="AHH16695.1"/>
    <property type="molecule type" value="Genomic_DNA"/>
</dbReference>
<dbReference type="Pfam" id="PF11887">
    <property type="entry name" value="Mce4_CUP1"/>
    <property type="match status" value="1"/>
</dbReference>
<dbReference type="InterPro" id="IPR003399">
    <property type="entry name" value="Mce/MlaD"/>
</dbReference>
<dbReference type="InterPro" id="IPR024516">
    <property type="entry name" value="Mce_C"/>
</dbReference>
<dbReference type="AlphaFoldDB" id="W5TBF0"/>
<keyword evidence="1" id="KW-1133">Transmembrane helix</keyword>
<proteinExistence type="predicted"/>
<dbReference type="STRING" id="1415166.NONO_c18950"/>
<dbReference type="GO" id="GO:0051701">
    <property type="term" value="P:biological process involved in interaction with host"/>
    <property type="evidence" value="ECO:0007669"/>
    <property type="project" value="TreeGrafter"/>
</dbReference>
<accession>W5TBF0</accession>
<feature type="transmembrane region" description="Helical" evidence="1">
    <location>
        <begin position="15"/>
        <end position="34"/>
    </location>
</feature>
<dbReference type="KEGG" id="nno:NONO_c18950"/>
<evidence type="ECO:0000256" key="1">
    <source>
        <dbReference type="SAM" id="Phobius"/>
    </source>
</evidence>
<dbReference type="Pfam" id="PF02470">
    <property type="entry name" value="MlaD"/>
    <property type="match status" value="1"/>
</dbReference>
<organism evidence="4 5">
    <name type="scientific">Nocardia nova SH22a</name>
    <dbReference type="NCBI Taxonomy" id="1415166"/>
    <lineage>
        <taxon>Bacteria</taxon>
        <taxon>Bacillati</taxon>
        <taxon>Actinomycetota</taxon>
        <taxon>Actinomycetes</taxon>
        <taxon>Mycobacteriales</taxon>
        <taxon>Nocardiaceae</taxon>
        <taxon>Nocardia</taxon>
    </lineage>
</organism>
<evidence type="ECO:0000313" key="4">
    <source>
        <dbReference type="EMBL" id="AHH16695.1"/>
    </source>
</evidence>
<evidence type="ECO:0000313" key="5">
    <source>
        <dbReference type="Proteomes" id="UP000019150"/>
    </source>
</evidence>
<feature type="domain" description="Mce/MlaD" evidence="2">
    <location>
        <begin position="52"/>
        <end position="122"/>
    </location>
</feature>
<dbReference type="RefSeq" id="WP_025348186.1">
    <property type="nucleotide sequence ID" value="NZ_CP006850.1"/>
</dbReference>
<name>W5TBF0_9NOCA</name>
<dbReference type="InterPro" id="IPR052336">
    <property type="entry name" value="MlaD_Phospholipid_Transporter"/>
</dbReference>
<dbReference type="HOGENOM" id="CLU_042030_0_0_11"/>
<dbReference type="PATRIC" id="fig|1415166.3.peg.1919"/>
<keyword evidence="5" id="KW-1185">Reference proteome</keyword>
<keyword evidence="1" id="KW-0812">Transmembrane</keyword>
<dbReference type="OrthoDB" id="4571090at2"/>
<gene>
    <name evidence="4" type="primary">mce5A</name>
    <name evidence="4" type="ORF">NONO_c18950</name>
</gene>
<dbReference type="Proteomes" id="UP000019150">
    <property type="component" value="Chromosome"/>
</dbReference>
<dbReference type="PANTHER" id="PTHR33371">
    <property type="entry name" value="INTERMEMBRANE PHOSPHOLIPID TRANSPORT SYSTEM BINDING PROTEIN MLAD-RELATED"/>
    <property type="match status" value="1"/>
</dbReference>
<protein>
    <submittedName>
        <fullName evidence="4">MCE family protein MceA</fullName>
    </submittedName>
</protein>